<comment type="caution">
    <text evidence="1">The sequence shown here is derived from an EMBL/GenBank/DDBJ whole genome shotgun (WGS) entry which is preliminary data.</text>
</comment>
<sequence length="40" mass="4153">LYFSVASAIALAVTGNSACNSAVNCFTVYSSSASRWSKFA</sequence>
<organism evidence="1 2">
    <name type="scientific">Trichinella pseudospiralis</name>
    <name type="common">Parasitic roundworm</name>
    <dbReference type="NCBI Taxonomy" id="6337"/>
    <lineage>
        <taxon>Eukaryota</taxon>
        <taxon>Metazoa</taxon>
        <taxon>Ecdysozoa</taxon>
        <taxon>Nematoda</taxon>
        <taxon>Enoplea</taxon>
        <taxon>Dorylaimia</taxon>
        <taxon>Trichinellida</taxon>
        <taxon>Trichinellidae</taxon>
        <taxon>Trichinella</taxon>
    </lineage>
</organism>
<dbReference type="EMBL" id="JYDV01005225">
    <property type="protein sequence ID" value="KRY94750.1"/>
    <property type="molecule type" value="Genomic_DNA"/>
</dbReference>
<dbReference type="AlphaFoldDB" id="A0A0V1G8Z3"/>
<accession>A0A0V1G8Z3</accession>
<proteinExistence type="predicted"/>
<reference evidence="1 2" key="1">
    <citation type="submission" date="2015-01" db="EMBL/GenBank/DDBJ databases">
        <title>Evolution of Trichinella species and genotypes.</title>
        <authorList>
            <person name="Korhonen P.K."/>
            <person name="Edoardo P."/>
            <person name="Giuseppe L.R."/>
            <person name="Gasser R.B."/>
        </authorList>
    </citation>
    <scope>NUCLEOTIDE SEQUENCE [LARGE SCALE GENOMIC DNA]</scope>
    <source>
        <strain evidence="1">ISS176</strain>
    </source>
</reference>
<feature type="non-terminal residue" evidence="1">
    <location>
        <position position="1"/>
    </location>
</feature>
<gene>
    <name evidence="1" type="ORF">T4C_6405</name>
</gene>
<protein>
    <submittedName>
        <fullName evidence="1">Uncharacterized protein</fullName>
    </submittedName>
</protein>
<feature type="non-terminal residue" evidence="1">
    <location>
        <position position="40"/>
    </location>
</feature>
<name>A0A0V1G8Z3_TRIPS</name>
<evidence type="ECO:0000313" key="1">
    <source>
        <dbReference type="EMBL" id="KRY94750.1"/>
    </source>
</evidence>
<evidence type="ECO:0000313" key="2">
    <source>
        <dbReference type="Proteomes" id="UP000054826"/>
    </source>
</evidence>
<dbReference type="Proteomes" id="UP000054826">
    <property type="component" value="Unassembled WGS sequence"/>
</dbReference>